<protein>
    <submittedName>
        <fullName evidence="1">Uncharacterized protein</fullName>
    </submittedName>
</protein>
<dbReference type="Proteomes" id="UP000192727">
    <property type="component" value="Chromosome"/>
</dbReference>
<accession>A0A1V0UX10</accession>
<evidence type="ECO:0000313" key="1">
    <source>
        <dbReference type="EMBL" id="ARF69735.1"/>
    </source>
</evidence>
<dbReference type="RefSeq" id="WP_077995601.1">
    <property type="nucleotide sequence ID" value="NZ_CP019794.1"/>
</dbReference>
<sequence>MDWSTLKEGLEIGYYFCGILLSLSIIIGVKQLKLLKKDMVDKNRRASVEKSIEVLAYFARKFIPAYDEYLRKFRAEIPKRKDTSYLINGEFNISIENLDKESRIEVIVQQDSGLIQLFNELEFFSLGILEGLAVDKLVYTPIAKEYCKMIEREHLLLSALRNKGAPYKNVVGLYMKWKDRLELEQMELQKTQLEHKINMKGDNHKDIPPIGTSL</sequence>
<name>A0A1V0UX10_9BACL</name>
<organism evidence="1 2">
    <name type="scientific">Paenibacillus larvae subsp. pulvifaciens</name>
    <dbReference type="NCBI Taxonomy" id="1477"/>
    <lineage>
        <taxon>Bacteria</taxon>
        <taxon>Bacillati</taxon>
        <taxon>Bacillota</taxon>
        <taxon>Bacilli</taxon>
        <taxon>Bacillales</taxon>
        <taxon>Paenibacillaceae</taxon>
        <taxon>Paenibacillus</taxon>
    </lineage>
</organism>
<reference evidence="1 2" key="1">
    <citation type="submission" date="2017-03" db="EMBL/GenBank/DDBJ databases">
        <title>Paenibacillus larvae genome sequencing.</title>
        <authorList>
            <person name="Dingman D.W."/>
        </authorList>
    </citation>
    <scope>NUCLEOTIDE SEQUENCE [LARGE SCALE GENOMIC DNA]</scope>
    <source>
        <strain evidence="1 2">SAG 10367</strain>
    </source>
</reference>
<dbReference type="GeneID" id="64219617"/>
<gene>
    <name evidence="1" type="ORF">B7C51_20670</name>
</gene>
<dbReference type="EMBL" id="CP020557">
    <property type="protein sequence ID" value="ARF69735.1"/>
    <property type="molecule type" value="Genomic_DNA"/>
</dbReference>
<dbReference type="AlphaFoldDB" id="A0A1V0UX10"/>
<proteinExistence type="predicted"/>
<evidence type="ECO:0000313" key="2">
    <source>
        <dbReference type="Proteomes" id="UP000192727"/>
    </source>
</evidence>